<dbReference type="InterPro" id="IPR011990">
    <property type="entry name" value="TPR-like_helical_dom_sf"/>
</dbReference>
<feature type="signal peptide" evidence="1">
    <location>
        <begin position="1"/>
        <end position="21"/>
    </location>
</feature>
<dbReference type="RefSeq" id="WP_144236887.1">
    <property type="nucleotide sequence ID" value="NZ_VJWA01000001.1"/>
</dbReference>
<reference evidence="2 3" key="1">
    <citation type="submission" date="2019-07" db="EMBL/GenBank/DDBJ databases">
        <title>Novel species isolated from glacier.</title>
        <authorList>
            <person name="Liu Q."/>
            <person name="Xin Y.-H."/>
        </authorList>
    </citation>
    <scope>NUCLEOTIDE SEQUENCE [LARGE SCALE GENOMIC DNA]</scope>
    <source>
        <strain evidence="2 3">LB1R16</strain>
    </source>
</reference>
<dbReference type="SUPFAM" id="SSF48452">
    <property type="entry name" value="TPR-like"/>
    <property type="match status" value="1"/>
</dbReference>
<dbReference type="OrthoDB" id="7592887at2"/>
<gene>
    <name evidence="2" type="ORF">FMM06_08870</name>
</gene>
<evidence type="ECO:0008006" key="4">
    <source>
        <dbReference type="Google" id="ProtNLM"/>
    </source>
</evidence>
<evidence type="ECO:0000256" key="1">
    <source>
        <dbReference type="SAM" id="SignalP"/>
    </source>
</evidence>
<sequence>MKFANLVLLATALTAAVPAAAAVSTAVGRQLSIARNASGAAAITAINNARAAARTPEERTKVSQMAAYVYTKAGQYGRAAQELEGLGAPPAQLAGLYYNAGNLDKAVSYAKRAGGENMQILIAQAATKRGRYGEAVTAYNNLIKANGPKAVYLENLSGAQYKSGDKKGYLVTTTRLIRQDPTPARWKALLSNLRQTPMTPDAKLALYRLMNQTGTLERNEDYLEFAKLALVAGQAGTAKEVLAKAGSVGTDAMSVRLAQAANQRSAQAAAQAPRLAASPATAYEAGNAYLGINNFGAAAAAYDKAIAGGGNNADPARLFKGIAQLRGGQIGPSKASFAQVPEASPLKDIAQMWGLYASTKG</sequence>
<keyword evidence="1" id="KW-0732">Signal</keyword>
<dbReference type="AlphaFoldDB" id="A0A552UJ35"/>
<comment type="caution">
    <text evidence="2">The sequence shown here is derived from an EMBL/GenBank/DDBJ whole genome shotgun (WGS) entry which is preliminary data.</text>
</comment>
<dbReference type="Gene3D" id="1.25.40.10">
    <property type="entry name" value="Tetratricopeptide repeat domain"/>
    <property type="match status" value="1"/>
</dbReference>
<evidence type="ECO:0000313" key="2">
    <source>
        <dbReference type="EMBL" id="TRW18194.1"/>
    </source>
</evidence>
<protein>
    <recommendedName>
        <fullName evidence="4">Tetratricopeptide repeat protein</fullName>
    </recommendedName>
</protein>
<keyword evidence="3" id="KW-1185">Reference proteome</keyword>
<name>A0A552UJ35_9SPHN</name>
<accession>A0A552UJ35</accession>
<dbReference type="EMBL" id="VJWA01000001">
    <property type="protein sequence ID" value="TRW18194.1"/>
    <property type="molecule type" value="Genomic_DNA"/>
</dbReference>
<organism evidence="2 3">
    <name type="scientific">Glacieibacterium frigidum</name>
    <dbReference type="NCBI Taxonomy" id="2593303"/>
    <lineage>
        <taxon>Bacteria</taxon>
        <taxon>Pseudomonadati</taxon>
        <taxon>Pseudomonadota</taxon>
        <taxon>Alphaproteobacteria</taxon>
        <taxon>Sphingomonadales</taxon>
        <taxon>Sphingosinicellaceae</taxon>
        <taxon>Glacieibacterium</taxon>
    </lineage>
</organism>
<proteinExistence type="predicted"/>
<feature type="chain" id="PRO_5022128375" description="Tetratricopeptide repeat protein" evidence="1">
    <location>
        <begin position="22"/>
        <end position="361"/>
    </location>
</feature>
<dbReference type="Proteomes" id="UP000317894">
    <property type="component" value="Unassembled WGS sequence"/>
</dbReference>
<evidence type="ECO:0000313" key="3">
    <source>
        <dbReference type="Proteomes" id="UP000317894"/>
    </source>
</evidence>